<reference evidence="2 3" key="1">
    <citation type="submission" date="2022-10" db="EMBL/GenBank/DDBJ databases">
        <title>Comparative genomics and taxonomic characterization of three novel marine species of genus Reichenbachiella exhibiting antioxidant and polysaccharide degradation activities.</title>
        <authorList>
            <person name="Muhammad N."/>
            <person name="Lee Y.-J."/>
            <person name="Ko J."/>
            <person name="Kim S.-G."/>
        </authorList>
    </citation>
    <scope>NUCLEOTIDE SEQUENCE [LARGE SCALE GENOMIC DNA]</scope>
    <source>
        <strain evidence="2 3">ABR2-5</strain>
    </source>
</reference>
<evidence type="ECO:0000256" key="1">
    <source>
        <dbReference type="SAM" id="Phobius"/>
    </source>
</evidence>
<keyword evidence="3" id="KW-1185">Reference proteome</keyword>
<evidence type="ECO:0000313" key="3">
    <source>
        <dbReference type="Proteomes" id="UP001300692"/>
    </source>
</evidence>
<proteinExistence type="predicted"/>
<dbReference type="Proteomes" id="UP001300692">
    <property type="component" value="Unassembled WGS sequence"/>
</dbReference>
<dbReference type="RefSeq" id="WP_264140337.1">
    <property type="nucleotide sequence ID" value="NZ_JAOYOD010000001.1"/>
</dbReference>
<evidence type="ECO:0000313" key="2">
    <source>
        <dbReference type="EMBL" id="MCV9389419.1"/>
    </source>
</evidence>
<accession>A0ABT3D0W6</accession>
<keyword evidence="1" id="KW-0812">Transmembrane</keyword>
<keyword evidence="1" id="KW-0472">Membrane</keyword>
<name>A0ABT3D0W6_9BACT</name>
<feature type="transmembrane region" description="Helical" evidence="1">
    <location>
        <begin position="7"/>
        <end position="25"/>
    </location>
</feature>
<keyword evidence="1" id="KW-1133">Transmembrane helix</keyword>
<comment type="caution">
    <text evidence="2">The sequence shown here is derived from an EMBL/GenBank/DDBJ whole genome shotgun (WGS) entry which is preliminary data.</text>
</comment>
<sequence>MNQKRSRIIFSIYFLLVIPGLYFLAEDNIGYFIDRRLSKQDIQVESTGADFDLLSRSVAFDKITFSSDQYGSISFVDLKVRKINLLSMLPAFGFKAESVSMDSLLIALEQESIEADTSKQMFQLSGKHFGVDRLDIAYGQFDYTGEDNSTQFVFKLEALRGDMGEGVSQGLLTLHDLQHRSLEAATLVTLDSLWVDLDLGQLLANGIHYKSSLDQAAFVDQFPHQRDWVDLALPSLKMNGMDLSEWEANGFQCERVSLDSAEIKIYKDKTLTESEKSDMKLLIDQLKEIPLLIHLDTVTVIQASVSYREKHGVDRMGNLHFDRLYASIYNLNTTPDMPVIMDAQASFQEAGRLNAHFEFQPSPGQTKVNGTLSAMDMKKVNEMTISSFGVKVKSGWLSDLDFDFQYDEHQSKGLLHMHYDDLALQFVDHSNETRNLNQNLSSFLANAFVIKKKNQPGQINYKEGPIAFVRDKSKLDIGYWWRSLQTGIMASVRMNKPQAA</sequence>
<gene>
    <name evidence="2" type="ORF">N7U62_22325</name>
</gene>
<protein>
    <submittedName>
        <fullName evidence="2">DUF748 domain-containing protein</fullName>
    </submittedName>
</protein>
<organism evidence="2 3">
    <name type="scientific">Reichenbachiella ulvae</name>
    <dbReference type="NCBI Taxonomy" id="2980104"/>
    <lineage>
        <taxon>Bacteria</taxon>
        <taxon>Pseudomonadati</taxon>
        <taxon>Bacteroidota</taxon>
        <taxon>Cytophagia</taxon>
        <taxon>Cytophagales</taxon>
        <taxon>Reichenbachiellaceae</taxon>
        <taxon>Reichenbachiella</taxon>
    </lineage>
</organism>
<dbReference type="EMBL" id="JAOYOD010000001">
    <property type="protein sequence ID" value="MCV9389419.1"/>
    <property type="molecule type" value="Genomic_DNA"/>
</dbReference>